<organism evidence="1 2">
    <name type="scientific">Methylobacterium iners</name>
    <dbReference type="NCBI Taxonomy" id="418707"/>
    <lineage>
        <taxon>Bacteria</taxon>
        <taxon>Pseudomonadati</taxon>
        <taxon>Pseudomonadota</taxon>
        <taxon>Alphaproteobacteria</taxon>
        <taxon>Hyphomicrobiales</taxon>
        <taxon>Methylobacteriaceae</taxon>
        <taxon>Methylobacterium</taxon>
    </lineage>
</organism>
<keyword evidence="2" id="KW-1185">Reference proteome</keyword>
<gene>
    <name evidence="1" type="ORF">OCOJLMKI_0120</name>
</gene>
<dbReference type="RefSeq" id="WP_238242065.1">
    <property type="nucleotide sequence ID" value="NZ_BPQP01000001.1"/>
</dbReference>
<accession>A0ABQ4RTM3</accession>
<evidence type="ECO:0000313" key="1">
    <source>
        <dbReference type="EMBL" id="GJD92937.1"/>
    </source>
</evidence>
<name>A0ABQ4RTM3_9HYPH</name>
<reference evidence="1" key="1">
    <citation type="journal article" date="2021" name="Front. Microbiol.">
        <title>Comprehensive Comparative Genomics and Phenotyping of Methylobacterium Species.</title>
        <authorList>
            <person name="Alessa O."/>
            <person name="Ogura Y."/>
            <person name="Fujitani Y."/>
            <person name="Takami H."/>
            <person name="Hayashi T."/>
            <person name="Sahin N."/>
            <person name="Tani A."/>
        </authorList>
    </citation>
    <scope>NUCLEOTIDE SEQUENCE</scope>
    <source>
        <strain evidence="1">DSM 19015</strain>
    </source>
</reference>
<comment type="caution">
    <text evidence="1">The sequence shown here is derived from an EMBL/GenBank/DDBJ whole genome shotgun (WGS) entry which is preliminary data.</text>
</comment>
<protein>
    <submittedName>
        <fullName evidence="1">Uncharacterized protein</fullName>
    </submittedName>
</protein>
<reference evidence="1" key="2">
    <citation type="submission" date="2021-08" db="EMBL/GenBank/DDBJ databases">
        <authorList>
            <person name="Tani A."/>
            <person name="Ola A."/>
            <person name="Ogura Y."/>
            <person name="Katsura K."/>
            <person name="Hayashi T."/>
        </authorList>
    </citation>
    <scope>NUCLEOTIDE SEQUENCE</scope>
    <source>
        <strain evidence="1">DSM 19015</strain>
    </source>
</reference>
<evidence type="ECO:0000313" key="2">
    <source>
        <dbReference type="Proteomes" id="UP001055125"/>
    </source>
</evidence>
<proteinExistence type="predicted"/>
<dbReference type="EMBL" id="BPQP01000001">
    <property type="protein sequence ID" value="GJD92937.1"/>
    <property type="molecule type" value="Genomic_DNA"/>
</dbReference>
<sequence length="862" mass="92604">MARLPTGEDLGGPGSLVSGRPIATYDVSAVAKGAEAVGRGAQDLGNAAIGAGVQAMRKEERQAETLEEAQARAGIVMDMATLRAELPQATTDEGLEQSVRERAAAALEQRLAGVTDPRRRALLQEQYRPTVNETGIAAQSRAFSLRTDAEKAAAVQTLQNLRDTPDDGDPNMKTEIIRAGHGVIDGLENGGYIDRALAARQRQEWATGYAFDSLKKLPPVEIIAASRGGWEGALIRRESSGNPRVVNSLGYAGLYQFGAPLLQTLGLYTPGQNEDLKGWSKSPKDAPGKWSGTFAIPGFPGVRTLADFRESPEAQRAAFQASQTFYDGEIEKRGLGQFIGKTVQGVPITREGLYSMMHLGGVGGAEGALRRGENAKDANGSGVLDYARMAANAGPGDPLAGFLNREQRELLAKNTQDQVIDQDRKAQATRIQEASAQAETFERSILDANAGLRPMISRSSIESDPTLDEPRRNTLLRQYDSTTTGLRERAAAVEAFNSGALDGDPFNADKRKQIGLAYAQVVPSPSVLLQSDEAAERARVVTVEVAKRTGVVPEAVSNLVRGTLVATDPVRVERGLLVASRLMAANQHAFATVPGREQIEQAAAEFDYHLGIGRSAQEAAAIIAERNDPAWKAKLPGMRSNEAAAEFMKELKDENTINEARKRLATGILGFGRPDLAFDDRQMARINSDFQREALLEYQRTGNKDSATRLAMDRLVGDPSTGRRGIYAATNITGTPTIMKYAPEAAPGYPPVGGSKDYVADQYIEDVKALTGREIKRSDIVVVPTNAAAEQQMARAFNAGRPVPYVLGFKDEKGVLQALPMNGSVGFVADPDRARRALGERFSAEQARNRAAATAVPEPFGP</sequence>
<dbReference type="Proteomes" id="UP001055125">
    <property type="component" value="Unassembled WGS sequence"/>
</dbReference>